<dbReference type="OrthoDB" id="4775599at2759"/>
<evidence type="ECO:0000256" key="3">
    <source>
        <dbReference type="SAM" id="SignalP"/>
    </source>
</evidence>
<feature type="signal peptide" evidence="3">
    <location>
        <begin position="1"/>
        <end position="28"/>
    </location>
</feature>
<evidence type="ECO:0000256" key="2">
    <source>
        <dbReference type="SAM" id="Phobius"/>
    </source>
</evidence>
<feature type="compositionally biased region" description="Basic and acidic residues" evidence="1">
    <location>
        <begin position="131"/>
        <end position="141"/>
    </location>
</feature>
<evidence type="ECO:0000313" key="5">
    <source>
        <dbReference type="RefSeq" id="XP_033455678.1"/>
    </source>
</evidence>
<feature type="compositionally biased region" description="Low complexity" evidence="1">
    <location>
        <begin position="158"/>
        <end position="169"/>
    </location>
</feature>
<feature type="region of interest" description="Disordered" evidence="1">
    <location>
        <begin position="129"/>
        <end position="213"/>
    </location>
</feature>
<keyword evidence="2" id="KW-0812">Transmembrane</keyword>
<feature type="transmembrane region" description="Helical" evidence="2">
    <location>
        <begin position="52"/>
        <end position="72"/>
    </location>
</feature>
<evidence type="ECO:0000313" key="4">
    <source>
        <dbReference type="Proteomes" id="UP000504637"/>
    </source>
</evidence>
<protein>
    <submittedName>
        <fullName evidence="5">Uncharacterized protein</fullName>
    </submittedName>
</protein>
<reference evidence="5" key="2">
    <citation type="submission" date="2020-04" db="EMBL/GenBank/DDBJ databases">
        <authorList>
            <consortium name="NCBI Genome Project"/>
        </authorList>
    </citation>
    <scope>NUCLEOTIDE SEQUENCE</scope>
    <source>
        <strain evidence="5">CBS 342.82</strain>
    </source>
</reference>
<keyword evidence="3" id="KW-0732">Signal</keyword>
<feature type="chain" id="PRO_5026884926" evidence="3">
    <location>
        <begin position="29"/>
        <end position="213"/>
    </location>
</feature>
<reference evidence="5" key="1">
    <citation type="submission" date="2020-01" db="EMBL/GenBank/DDBJ databases">
        <authorList>
            <consortium name="DOE Joint Genome Institute"/>
            <person name="Haridas S."/>
            <person name="Albert R."/>
            <person name="Binder M."/>
            <person name="Bloem J."/>
            <person name="Labutti K."/>
            <person name="Salamov A."/>
            <person name="Andreopoulos B."/>
            <person name="Baker S.E."/>
            <person name="Barry K."/>
            <person name="Bills G."/>
            <person name="Bluhm B.H."/>
            <person name="Cannon C."/>
            <person name="Castanera R."/>
            <person name="Culley D.E."/>
            <person name="Daum C."/>
            <person name="Ezra D."/>
            <person name="Gonzalez J.B."/>
            <person name="Henrissat B."/>
            <person name="Kuo A."/>
            <person name="Liang C."/>
            <person name="Lipzen A."/>
            <person name="Lutzoni F."/>
            <person name="Magnuson J."/>
            <person name="Mondo S."/>
            <person name="Nolan M."/>
            <person name="Ohm R."/>
            <person name="Pangilinan J."/>
            <person name="Park H.-J."/>
            <person name="Ramirez L."/>
            <person name="Alfaro M."/>
            <person name="Sun H."/>
            <person name="Tritt A."/>
            <person name="Yoshinaga Y."/>
            <person name="Zwiers L.-H."/>
            <person name="Turgeon B.G."/>
            <person name="Goodwin S.B."/>
            <person name="Spatafora J.W."/>
            <person name="Crous P.W."/>
            <person name="Grigoriev I.V."/>
        </authorList>
    </citation>
    <scope>NUCLEOTIDE SEQUENCE</scope>
    <source>
        <strain evidence="5">CBS 342.82</strain>
    </source>
</reference>
<keyword evidence="2" id="KW-0472">Membrane</keyword>
<keyword evidence="2" id="KW-1133">Transmembrane helix</keyword>
<accession>A0A6J3LVJ7</accession>
<evidence type="ECO:0000256" key="1">
    <source>
        <dbReference type="SAM" id="MobiDB-lite"/>
    </source>
</evidence>
<dbReference type="GeneID" id="54365843"/>
<keyword evidence="4" id="KW-1185">Reference proteome</keyword>
<dbReference type="Proteomes" id="UP000504637">
    <property type="component" value="Unplaced"/>
</dbReference>
<sequence>MSRRRTPQLQPSPFFFLLLLLSASTVSAQDTTLASDGAAYPTGTWAGSYQSYYFVSIALVLCALGLALYFYIKRKKQNILTNRYHGGVVPAGHGPARMVDGQQQAPWDGAHTRRRYWQGRWRMDNGAGQRNMEEGLNEHGEAPPPYIPKTQQGGVSETTAAATPATTTTQQGPAIPLQTLSRDHAGLKPPDYSPATANVNGGGRPVESSVRFA</sequence>
<organism evidence="5">
    <name type="scientific">Dissoconium aciculare CBS 342.82</name>
    <dbReference type="NCBI Taxonomy" id="1314786"/>
    <lineage>
        <taxon>Eukaryota</taxon>
        <taxon>Fungi</taxon>
        <taxon>Dikarya</taxon>
        <taxon>Ascomycota</taxon>
        <taxon>Pezizomycotina</taxon>
        <taxon>Dothideomycetes</taxon>
        <taxon>Dothideomycetidae</taxon>
        <taxon>Mycosphaerellales</taxon>
        <taxon>Dissoconiaceae</taxon>
        <taxon>Dissoconium</taxon>
    </lineage>
</organism>
<name>A0A6J3LVJ7_9PEZI</name>
<proteinExistence type="predicted"/>
<dbReference type="RefSeq" id="XP_033455678.1">
    <property type="nucleotide sequence ID" value="XM_033608044.1"/>
</dbReference>
<gene>
    <name evidence="5" type="ORF">K489DRAFT_413474</name>
</gene>
<reference evidence="5" key="3">
    <citation type="submission" date="2025-08" db="UniProtKB">
        <authorList>
            <consortium name="RefSeq"/>
        </authorList>
    </citation>
    <scope>IDENTIFICATION</scope>
    <source>
        <strain evidence="5">CBS 342.82</strain>
    </source>
</reference>
<dbReference type="AlphaFoldDB" id="A0A6J3LVJ7"/>